<dbReference type="Proteomes" id="UP000197025">
    <property type="component" value="Unassembled WGS sequence"/>
</dbReference>
<evidence type="ECO:0008006" key="3">
    <source>
        <dbReference type="Google" id="ProtNLM"/>
    </source>
</evidence>
<keyword evidence="2" id="KW-1185">Reference proteome</keyword>
<evidence type="ECO:0000313" key="2">
    <source>
        <dbReference type="Proteomes" id="UP000197025"/>
    </source>
</evidence>
<reference evidence="2" key="1">
    <citation type="submission" date="2017-06" db="EMBL/GenBank/DDBJ databases">
        <authorList>
            <person name="Varghese N."/>
            <person name="Submissions S."/>
        </authorList>
    </citation>
    <scope>NUCLEOTIDE SEQUENCE [LARGE SCALE GENOMIC DNA]</scope>
    <source>
        <strain evidence="2">JAD2</strain>
    </source>
</reference>
<dbReference type="OrthoDB" id="9887242at2"/>
<dbReference type="RefSeq" id="WP_088569839.1">
    <property type="nucleotide sequence ID" value="NZ_FYEK01000002.1"/>
</dbReference>
<dbReference type="InParanoid" id="A0A212PRW4"/>
<organism evidence="1 2">
    <name type="scientific">Thermoflexus hugenholtzii JAD2</name>
    <dbReference type="NCBI Taxonomy" id="877466"/>
    <lineage>
        <taxon>Bacteria</taxon>
        <taxon>Bacillati</taxon>
        <taxon>Chloroflexota</taxon>
        <taxon>Thermoflexia</taxon>
        <taxon>Thermoflexales</taxon>
        <taxon>Thermoflexaceae</taxon>
        <taxon>Thermoflexus</taxon>
    </lineage>
</organism>
<sequence>MSSRLILLDEWLFSHLQGEEGSERQRQAYRILEEIERRCDRIAWRPDTPWARKAYKLMKDQRPAVRAANRLLQRLLRDPQKGVIPSSSAGSAARSPEAWSSISEEDRYLLEIYIDAGAELLVSTDQKLLDQLKRSFPEVRAQELEEFVRSYLTRLDRSGWLLISSGFI</sequence>
<gene>
    <name evidence="1" type="ORF">SAMN02746019_00029840</name>
</gene>
<dbReference type="EMBL" id="FYEK01000002">
    <property type="protein sequence ID" value="SNB49661.1"/>
    <property type="molecule type" value="Genomic_DNA"/>
</dbReference>
<dbReference type="AlphaFoldDB" id="A0A212PRW4"/>
<protein>
    <recommendedName>
        <fullName evidence="3">DUF4935 domain-containing protein</fullName>
    </recommendedName>
</protein>
<accession>A0A212PRW4</accession>
<proteinExistence type="predicted"/>
<name>A0A212PRW4_9CHLR</name>
<evidence type="ECO:0000313" key="1">
    <source>
        <dbReference type="EMBL" id="SNB49661.1"/>
    </source>
</evidence>